<dbReference type="PANTHER" id="PTHR48081">
    <property type="entry name" value="AB HYDROLASE SUPERFAMILY PROTEIN C4A8.06C"/>
    <property type="match status" value="1"/>
</dbReference>
<reference evidence="3 4" key="1">
    <citation type="submission" date="2024-02" db="EMBL/GenBank/DDBJ databases">
        <title>Haloferula sargassicola NBRC 104335.</title>
        <authorList>
            <person name="Ichikawa N."/>
            <person name="Katano-Makiyama Y."/>
            <person name="Hidaka K."/>
        </authorList>
    </citation>
    <scope>NUCLEOTIDE SEQUENCE [LARGE SCALE GENOMIC DNA]</scope>
    <source>
        <strain evidence="3 4">NBRC 104335</strain>
    </source>
</reference>
<dbReference type="InterPro" id="IPR050300">
    <property type="entry name" value="GDXG_lipolytic_enzyme"/>
</dbReference>
<dbReference type="Proteomes" id="UP001476282">
    <property type="component" value="Unassembled WGS sequence"/>
</dbReference>
<dbReference type="SUPFAM" id="SSF53474">
    <property type="entry name" value="alpha/beta-Hydrolases"/>
    <property type="match status" value="1"/>
</dbReference>
<organism evidence="3 4">
    <name type="scientific">Haloferula sargassicola</name>
    <dbReference type="NCBI Taxonomy" id="490096"/>
    <lineage>
        <taxon>Bacteria</taxon>
        <taxon>Pseudomonadati</taxon>
        <taxon>Verrucomicrobiota</taxon>
        <taxon>Verrucomicrobiia</taxon>
        <taxon>Verrucomicrobiales</taxon>
        <taxon>Verrucomicrobiaceae</taxon>
        <taxon>Haloferula</taxon>
    </lineage>
</organism>
<evidence type="ECO:0000259" key="2">
    <source>
        <dbReference type="Pfam" id="PF20434"/>
    </source>
</evidence>
<sequence>MMKSATSFAYRETSEGPLSAHFFLPEGYQEGDDRPVVVFFQGGFWDNPMITQFVPQCLHFASRGAVAAVVETRLQSVHGTGPSEAIEDVEAFVRWLVEKASEVKMMLNKLVFGGAAGGAFLALDQALRVPGKSPEIVGYEGPKALILFSALVNTTSAEVAKRFPDASEAKKLSPLRRPRKHAPAMIFFHGRQDRQTPFADVVKFSKKMRWRKNRVDLVDYEKADHSFFNFNVSEFYYDLTIKAADHFLVDLGLLSPDPFDDLA</sequence>
<dbReference type="Gene3D" id="3.40.50.1820">
    <property type="entry name" value="alpha/beta hydrolase"/>
    <property type="match status" value="1"/>
</dbReference>
<accession>A0ABP9UPP7</accession>
<dbReference type="Pfam" id="PF20434">
    <property type="entry name" value="BD-FAE"/>
    <property type="match status" value="1"/>
</dbReference>
<protein>
    <recommendedName>
        <fullName evidence="2">BD-FAE-like domain-containing protein</fullName>
    </recommendedName>
</protein>
<name>A0ABP9UPP7_9BACT</name>
<gene>
    <name evidence="3" type="ORF">Hsar01_02772</name>
</gene>
<dbReference type="EMBL" id="BAABRI010000015">
    <property type="protein sequence ID" value="GAA5483538.1"/>
    <property type="molecule type" value="Genomic_DNA"/>
</dbReference>
<keyword evidence="4" id="KW-1185">Reference proteome</keyword>
<evidence type="ECO:0000313" key="3">
    <source>
        <dbReference type="EMBL" id="GAA5483538.1"/>
    </source>
</evidence>
<evidence type="ECO:0000313" key="4">
    <source>
        <dbReference type="Proteomes" id="UP001476282"/>
    </source>
</evidence>
<dbReference type="InterPro" id="IPR049492">
    <property type="entry name" value="BD-FAE-like_dom"/>
</dbReference>
<keyword evidence="1" id="KW-0378">Hydrolase</keyword>
<evidence type="ECO:0000256" key="1">
    <source>
        <dbReference type="ARBA" id="ARBA00022801"/>
    </source>
</evidence>
<comment type="caution">
    <text evidence="3">The sequence shown here is derived from an EMBL/GenBank/DDBJ whole genome shotgun (WGS) entry which is preliminary data.</text>
</comment>
<dbReference type="InterPro" id="IPR029058">
    <property type="entry name" value="AB_hydrolase_fold"/>
</dbReference>
<feature type="domain" description="BD-FAE-like" evidence="2">
    <location>
        <begin position="30"/>
        <end position="208"/>
    </location>
</feature>
<proteinExistence type="predicted"/>